<evidence type="ECO:0000256" key="1">
    <source>
        <dbReference type="SAM" id="MobiDB-lite"/>
    </source>
</evidence>
<comment type="caution">
    <text evidence="2">The sequence shown here is derived from an EMBL/GenBank/DDBJ whole genome shotgun (WGS) entry which is preliminary data.</text>
</comment>
<evidence type="ECO:0000313" key="3">
    <source>
        <dbReference type="Proteomes" id="UP000620550"/>
    </source>
</evidence>
<dbReference type="EMBL" id="BNAF01000001">
    <property type="protein sequence ID" value="GHE23328.1"/>
    <property type="molecule type" value="Genomic_DNA"/>
</dbReference>
<gene>
    <name evidence="2" type="ORF">GCM10017764_02960</name>
</gene>
<proteinExistence type="predicted"/>
<accession>A0ABQ3HQ09</accession>
<dbReference type="RefSeq" id="WP_189624824.1">
    <property type="nucleotide sequence ID" value="NZ_BNAF01000001.1"/>
</dbReference>
<feature type="compositionally biased region" description="Basic and acidic residues" evidence="1">
    <location>
        <begin position="1"/>
        <end position="23"/>
    </location>
</feature>
<dbReference type="Proteomes" id="UP000620550">
    <property type="component" value="Unassembled WGS sequence"/>
</dbReference>
<keyword evidence="3" id="KW-1185">Reference proteome</keyword>
<organism evidence="2 3">
    <name type="scientific">Sphingobacterium griseoflavum</name>
    <dbReference type="NCBI Taxonomy" id="1474952"/>
    <lineage>
        <taxon>Bacteria</taxon>
        <taxon>Pseudomonadati</taxon>
        <taxon>Bacteroidota</taxon>
        <taxon>Sphingobacteriia</taxon>
        <taxon>Sphingobacteriales</taxon>
        <taxon>Sphingobacteriaceae</taxon>
        <taxon>Sphingobacterium</taxon>
    </lineage>
</organism>
<reference evidence="3" key="1">
    <citation type="journal article" date="2019" name="Int. J. Syst. Evol. Microbiol.">
        <title>The Global Catalogue of Microorganisms (GCM) 10K type strain sequencing project: providing services to taxonomists for standard genome sequencing and annotation.</title>
        <authorList>
            <consortium name="The Broad Institute Genomics Platform"/>
            <consortium name="The Broad Institute Genome Sequencing Center for Infectious Disease"/>
            <person name="Wu L."/>
            <person name="Ma J."/>
        </authorList>
    </citation>
    <scope>NUCLEOTIDE SEQUENCE [LARGE SCALE GENOMIC DNA]</scope>
    <source>
        <strain evidence="3">CGMCC 1.12966</strain>
    </source>
</reference>
<sequence>MKTRKEPTDGRAKIHDESIKPDDSLNSSAHQSLETVAAIQDAYTQTMSRLEKGAMDSTFFDYDCHGERNGRVIYFTEKGSLVLIKHYYGEYSHHEVHETFFVRDGKPFFQFRRATSWSFEHGAAEGATKDQVIEQRIYLRNEQPFRCLQKNYVMRSKANDNPIPDQLPNKDVDCTSAASTLTSFALLAKYEQQPTTGCLAEK</sequence>
<name>A0ABQ3HQ09_9SPHI</name>
<feature type="region of interest" description="Disordered" evidence="1">
    <location>
        <begin position="1"/>
        <end position="27"/>
    </location>
</feature>
<protein>
    <submittedName>
        <fullName evidence="2">Uncharacterized protein</fullName>
    </submittedName>
</protein>
<evidence type="ECO:0000313" key="2">
    <source>
        <dbReference type="EMBL" id="GHE23328.1"/>
    </source>
</evidence>